<organism evidence="1 2">
    <name type="scientific">Riccia sorocarpa</name>
    <dbReference type="NCBI Taxonomy" id="122646"/>
    <lineage>
        <taxon>Eukaryota</taxon>
        <taxon>Viridiplantae</taxon>
        <taxon>Streptophyta</taxon>
        <taxon>Embryophyta</taxon>
        <taxon>Marchantiophyta</taxon>
        <taxon>Marchantiopsida</taxon>
        <taxon>Marchantiidae</taxon>
        <taxon>Marchantiales</taxon>
        <taxon>Ricciaceae</taxon>
        <taxon>Riccia</taxon>
    </lineage>
</organism>
<name>A0ABD3GHE8_9MARC</name>
<dbReference type="Proteomes" id="UP001633002">
    <property type="component" value="Unassembled WGS sequence"/>
</dbReference>
<proteinExistence type="predicted"/>
<comment type="caution">
    <text evidence="1">The sequence shown here is derived from an EMBL/GenBank/DDBJ whole genome shotgun (WGS) entry which is preliminary data.</text>
</comment>
<reference evidence="1 2" key="1">
    <citation type="submission" date="2024-09" db="EMBL/GenBank/DDBJ databases">
        <title>Chromosome-scale assembly of Riccia sorocarpa.</title>
        <authorList>
            <person name="Paukszto L."/>
        </authorList>
    </citation>
    <scope>NUCLEOTIDE SEQUENCE [LARGE SCALE GENOMIC DNA]</scope>
    <source>
        <strain evidence="1">LP-2024</strain>
        <tissue evidence="1">Aerial parts of the thallus</tissue>
    </source>
</reference>
<accession>A0ABD3GHE8</accession>
<protein>
    <recommendedName>
        <fullName evidence="3">Cyclic nucleotide-binding domain-containing protein</fullName>
    </recommendedName>
</protein>
<gene>
    <name evidence="1" type="ORF">R1sor_027458</name>
</gene>
<evidence type="ECO:0008006" key="3">
    <source>
        <dbReference type="Google" id="ProtNLM"/>
    </source>
</evidence>
<dbReference type="EMBL" id="JBJQOH010000008">
    <property type="protein sequence ID" value="KAL3677510.1"/>
    <property type="molecule type" value="Genomic_DNA"/>
</dbReference>
<sequence length="223" mass="24675">MDGMGLGVYATQEYHVVIISRMILKAVANPSESLWAPILAKVFFQVLADQLGAALCLKSFSAQVQHCPLVSLIFIAWQSFWGKFKWRPGDAKMIQAGGFKDQLFLIARGERDVTEATKVASKTFGWCASEGVDSIQKLRQLLTKPPQSFSSLNIRENSCWELRSRISHVIFVVEVWRISPTLSGSARGGTESGWRWGGNFRVGKPSGELGNAPRCSYVGASRF</sequence>
<evidence type="ECO:0000313" key="2">
    <source>
        <dbReference type="Proteomes" id="UP001633002"/>
    </source>
</evidence>
<dbReference type="AlphaFoldDB" id="A0ABD3GHE8"/>
<evidence type="ECO:0000313" key="1">
    <source>
        <dbReference type="EMBL" id="KAL3677510.1"/>
    </source>
</evidence>
<keyword evidence="2" id="KW-1185">Reference proteome</keyword>